<dbReference type="EMBL" id="CU207366">
    <property type="protein sequence ID" value="CAL68564.1"/>
    <property type="molecule type" value="Genomic_DNA"/>
</dbReference>
<gene>
    <name evidence="1" type="ordered locus">GFO_3626</name>
</gene>
<dbReference type="STRING" id="411154.GFO_3626"/>
<dbReference type="AlphaFoldDB" id="A0M7G9"/>
<dbReference type="HOGENOM" id="CLU_2973095_0_0_10"/>
<evidence type="ECO:0000313" key="1">
    <source>
        <dbReference type="EMBL" id="CAL68564.1"/>
    </source>
</evidence>
<dbReference type="Proteomes" id="UP000000755">
    <property type="component" value="Chromosome"/>
</dbReference>
<accession>A0M7G9</accession>
<organism evidence="1 2">
    <name type="scientific">Christiangramia forsetii (strain DSM 17595 / CGMCC 1.15422 / KT0803)</name>
    <name type="common">Gramella forsetii</name>
    <dbReference type="NCBI Taxonomy" id="411154"/>
    <lineage>
        <taxon>Bacteria</taxon>
        <taxon>Pseudomonadati</taxon>
        <taxon>Bacteroidota</taxon>
        <taxon>Flavobacteriia</taxon>
        <taxon>Flavobacteriales</taxon>
        <taxon>Flavobacteriaceae</taxon>
        <taxon>Christiangramia</taxon>
    </lineage>
</organism>
<name>A0M7G9_CHRFK</name>
<dbReference type="KEGG" id="gfo:GFO_3626"/>
<sequence>MDRIFPFKSEVTSAFQTPNGHHLFDQINGLSDFILNINLPVDSFDPINYYLIFSLKSF</sequence>
<evidence type="ECO:0000313" key="2">
    <source>
        <dbReference type="Proteomes" id="UP000000755"/>
    </source>
</evidence>
<proteinExistence type="predicted"/>
<protein>
    <submittedName>
        <fullName evidence="1">Uncharacterized protein</fullName>
    </submittedName>
</protein>
<reference evidence="1 2" key="1">
    <citation type="journal article" date="2006" name="Environ. Microbiol.">
        <title>Whole genome analysis of the marine Bacteroidetes'Gramella forsetii' reveals adaptations to degradation of polymeric organic matter.</title>
        <authorList>
            <person name="Bauer M."/>
            <person name="Kube M."/>
            <person name="Teeling H."/>
            <person name="Richter M."/>
            <person name="Lombardot T."/>
            <person name="Allers E."/>
            <person name="Wuerdemann C.A."/>
            <person name="Quast C."/>
            <person name="Kuhl H."/>
            <person name="Knaust F."/>
            <person name="Woebken D."/>
            <person name="Bischof K."/>
            <person name="Mussmann M."/>
            <person name="Choudhuri J.V."/>
            <person name="Meyer F."/>
            <person name="Reinhardt R."/>
            <person name="Amann R.I."/>
            <person name="Gloeckner F.O."/>
        </authorList>
    </citation>
    <scope>NUCLEOTIDE SEQUENCE [LARGE SCALE GENOMIC DNA]</scope>
    <source>
        <strain evidence="1 2">KT0803</strain>
    </source>
</reference>